<protein>
    <submittedName>
        <fullName evidence="9">Uncharacterized protein</fullName>
    </submittedName>
</protein>
<gene>
    <name evidence="9" type="ORF">GOP47_0019899</name>
</gene>
<dbReference type="GO" id="GO:0005741">
    <property type="term" value="C:mitochondrial outer membrane"/>
    <property type="evidence" value="ECO:0007669"/>
    <property type="project" value="InterPro"/>
</dbReference>
<evidence type="ECO:0000313" key="10">
    <source>
        <dbReference type="Proteomes" id="UP000886520"/>
    </source>
</evidence>
<evidence type="ECO:0000313" key="9">
    <source>
        <dbReference type="EMBL" id="KAI5065204.1"/>
    </source>
</evidence>
<keyword evidence="8" id="KW-0472">Membrane</keyword>
<dbReference type="Proteomes" id="UP000886520">
    <property type="component" value="Chromosome 19"/>
</dbReference>
<dbReference type="GO" id="GO:0046930">
    <property type="term" value="C:pore complex"/>
    <property type="evidence" value="ECO:0007669"/>
    <property type="project" value="UniProtKB-KW"/>
</dbReference>
<dbReference type="InterPro" id="IPR023614">
    <property type="entry name" value="Porin_dom_sf"/>
</dbReference>
<sequence length="357" mass="38813">MELIAPSPSESFESQQGLRTQSLDEIFRESCTLGYDQLDLPCVPRPPNGVNSWDCDAIVRVSIDAEIDLVVEFRHCCLRLPDQNMGKGPGLFSDIGKKAKDLLTKDYLEDHKITISTQSETGLAFTTSGVKKGDVFVGDVSTKLTKNNVTTDIKLDTNSNIFTTITIDEFASGCKSIINITIPDPNSGKLEVQYHHENAGLSCSSGLTAVPLVEVNGVFGNGRFAAGGEAAFDTNSGTFTKYNAGIGFNESDFTVALLLVDKGDTLKASYVHNAAKDKRTTVGAEIVHKLSKHENTFTFGNSFAWDPMTTVKARMNNHGTMAGLVQHEWRPKSTVTLSVTKPWEQPARYGLALALKP</sequence>
<evidence type="ECO:0000256" key="7">
    <source>
        <dbReference type="ARBA" id="ARBA00023114"/>
    </source>
</evidence>
<dbReference type="PANTHER" id="PTHR11743:SF70">
    <property type="entry name" value="GH26960P-RELATED"/>
    <property type="match status" value="1"/>
</dbReference>
<keyword evidence="7" id="KW-0626">Porin</keyword>
<evidence type="ECO:0000256" key="1">
    <source>
        <dbReference type="ARBA" id="ARBA00004370"/>
    </source>
</evidence>
<keyword evidence="3" id="KW-0813">Transport</keyword>
<keyword evidence="4" id="KW-1134">Transmembrane beta strand</keyword>
<dbReference type="GO" id="GO:0008308">
    <property type="term" value="F:voltage-gated monoatomic anion channel activity"/>
    <property type="evidence" value="ECO:0007669"/>
    <property type="project" value="InterPro"/>
</dbReference>
<keyword evidence="10" id="KW-1185">Reference proteome</keyword>
<proteinExistence type="inferred from homology"/>
<dbReference type="CDD" id="cd07306">
    <property type="entry name" value="Porin3_VDAC"/>
    <property type="match status" value="1"/>
</dbReference>
<dbReference type="InterPro" id="IPR027246">
    <property type="entry name" value="Porin_Euk/Tom40"/>
</dbReference>
<evidence type="ECO:0000256" key="3">
    <source>
        <dbReference type="ARBA" id="ARBA00022448"/>
    </source>
</evidence>
<name>A0A9D4UDC8_ADICA</name>
<dbReference type="AlphaFoldDB" id="A0A9D4UDC8"/>
<evidence type="ECO:0000256" key="4">
    <source>
        <dbReference type="ARBA" id="ARBA00022452"/>
    </source>
</evidence>
<comment type="similarity">
    <text evidence="2">Belongs to the eukaryotic mitochondrial porin (TC 1.B.8.1) family.</text>
</comment>
<dbReference type="OrthoDB" id="7827681at2759"/>
<dbReference type="FunFam" id="2.40.160.10:FF:000003">
    <property type="entry name" value="Outer mitochondrial membrane protein porin"/>
    <property type="match status" value="1"/>
</dbReference>
<dbReference type="Gene3D" id="2.40.160.10">
    <property type="entry name" value="Porin"/>
    <property type="match status" value="1"/>
</dbReference>
<keyword evidence="6" id="KW-0406">Ion transport</keyword>
<accession>A0A9D4UDC8</accession>
<reference evidence="9" key="1">
    <citation type="submission" date="2021-01" db="EMBL/GenBank/DDBJ databases">
        <title>Adiantum capillus-veneris genome.</title>
        <authorList>
            <person name="Fang Y."/>
            <person name="Liao Q."/>
        </authorList>
    </citation>
    <scope>NUCLEOTIDE SEQUENCE</scope>
    <source>
        <strain evidence="9">H3</strain>
        <tissue evidence="9">Leaf</tissue>
    </source>
</reference>
<dbReference type="PANTHER" id="PTHR11743">
    <property type="entry name" value="VOLTAGE-DEPENDENT ANION-SELECTIVE CHANNEL"/>
    <property type="match status" value="1"/>
</dbReference>
<organism evidence="9 10">
    <name type="scientific">Adiantum capillus-veneris</name>
    <name type="common">Maidenhair fern</name>
    <dbReference type="NCBI Taxonomy" id="13818"/>
    <lineage>
        <taxon>Eukaryota</taxon>
        <taxon>Viridiplantae</taxon>
        <taxon>Streptophyta</taxon>
        <taxon>Embryophyta</taxon>
        <taxon>Tracheophyta</taxon>
        <taxon>Polypodiopsida</taxon>
        <taxon>Polypodiidae</taxon>
        <taxon>Polypodiales</taxon>
        <taxon>Pteridineae</taxon>
        <taxon>Pteridaceae</taxon>
        <taxon>Vittarioideae</taxon>
        <taxon>Adiantum</taxon>
    </lineage>
</organism>
<evidence type="ECO:0000256" key="5">
    <source>
        <dbReference type="ARBA" id="ARBA00022692"/>
    </source>
</evidence>
<evidence type="ECO:0000256" key="8">
    <source>
        <dbReference type="ARBA" id="ARBA00023136"/>
    </source>
</evidence>
<dbReference type="EMBL" id="JABFUD020000019">
    <property type="protein sequence ID" value="KAI5065204.1"/>
    <property type="molecule type" value="Genomic_DNA"/>
</dbReference>
<dbReference type="GO" id="GO:0015288">
    <property type="term" value="F:porin activity"/>
    <property type="evidence" value="ECO:0007669"/>
    <property type="project" value="UniProtKB-KW"/>
</dbReference>
<keyword evidence="5" id="KW-0812">Transmembrane</keyword>
<comment type="caution">
    <text evidence="9">The sequence shown here is derived from an EMBL/GenBank/DDBJ whole genome shotgun (WGS) entry which is preliminary data.</text>
</comment>
<comment type="subcellular location">
    <subcellularLocation>
        <location evidence="1">Membrane</location>
    </subcellularLocation>
</comment>
<dbReference type="Pfam" id="PF01459">
    <property type="entry name" value="Porin_3"/>
    <property type="match status" value="1"/>
</dbReference>
<evidence type="ECO:0000256" key="2">
    <source>
        <dbReference type="ARBA" id="ARBA00009624"/>
    </source>
</evidence>
<dbReference type="InterPro" id="IPR001925">
    <property type="entry name" value="Porin_Euk"/>
</dbReference>
<evidence type="ECO:0000256" key="6">
    <source>
        <dbReference type="ARBA" id="ARBA00023065"/>
    </source>
</evidence>